<reference evidence="1 2" key="1">
    <citation type="submission" date="2016-09" db="EMBL/GenBank/DDBJ databases">
        <title>Complete genome sequence of microbes from the polar regions.</title>
        <authorList>
            <person name="Liao L."/>
            <person name="Chen B."/>
        </authorList>
    </citation>
    <scope>NUCLEOTIDE SEQUENCE [LARGE SCALE GENOMIC DNA]</scope>
    <source>
        <strain evidence="1 2">ZS314</strain>
    </source>
</reference>
<keyword evidence="2" id="KW-1185">Reference proteome</keyword>
<dbReference type="InterPro" id="IPR027417">
    <property type="entry name" value="P-loop_NTPase"/>
</dbReference>
<sequence>MSSDVDVGAQLLQAAAMIRPFGAVVVVGAGVSAAHYPMTAQLPPLLWHAIEDAPDALTELRARTRAIGSAKEILGSDPDRLDIGWQLVREFPHARAAFQVAFAALDADREPSSAHLDLARLINSGHVEAVVSYNWDTCLERAHERLYGVGLPAGLLHKPHGDAAHTEGMWVLPDEDGQVAAEVHDHIDRLSDRPRTLIVLGYSGSDLTVVESLLSPLEARWPVFRITPSAVGEGAIQLSADAALASFAAHLLPPQPLSGWKHVTFLRSRSFLAALRGERLRPTDVDACPELPAAPRLAERLLSSRYATLSGASGTGKSITAFHAARRLNREGWKVVELKQPGVASLADVEEFRVLSGPVLAVVDDAQAIDPGVLAEFESSADEDHAVLIASTERLEARDDETLVATQAVQVVHAYCRAHLDAVGPMLTQLDDRVRWSVFSDTPEQRLELALKTAAEPWLYMFIASGGERRITGALDRMVENGNAALLLAVICIAQMTSRDAGVTSVELASTLERYFNDRFCVDEKLQQRRVDDALLVLMDEKLIREHDGRIRAAHIRIAERVLQDLGRREPHAIGEAVRAFVRANLLDESIDTVGKFWLLRTFDRIDIYRFRWASSIVDDEVSESLLRQCIAAAPGRDRGVALNLLWSSEWLRKLSDHAASKLAEWMISWLPNLVSEEVSGFRWMLSGLRSDHEEAHRLLRASTSAQVLGERLSIAGSRWAAADWMHVIQELGPDLRSGTLLSWSEEFEAGINTDLLSGWLSNRDEHSHPFEIYELIDELASLAPRVAAVALDACGAEIQSAIENDIADAASNFSEWVFGTMWIVASLADAPTAHKHTEEYEREIDEVELQELDEARAAFLDARELGLRELAAKAHDVMSDVDWKAAAQSLQGKTKYQLYDLDLLLGWLSCLSTDITDQIADALSTDWVMRIVNEAQLEEGSDRNPFGAVDHLLYHVCWGDRGRAVVRAFLRDHEAEIEVFPAILVEPYPDLAAQWLRRGARVGLDAPRGSGWRQVTSQLRAVADVDRNAAICWLGQMSEDLVPSLSQPQKHDLNGIGGFIDLADDLNATDLDAVIGRLRAQAVRKVWQTRLQDAPDSMRTLLQRVSTTSGEIAALAEELLANTTAPRAPGSN</sequence>
<dbReference type="SUPFAM" id="SSF52540">
    <property type="entry name" value="P-loop containing nucleoside triphosphate hydrolases"/>
    <property type="match status" value="1"/>
</dbReference>
<accession>A0A7L5AHR6</accession>
<evidence type="ECO:0000313" key="1">
    <source>
        <dbReference type="EMBL" id="QHO70118.1"/>
    </source>
</evidence>
<dbReference type="EMBL" id="CP017146">
    <property type="protein sequence ID" value="QHO70118.1"/>
    <property type="molecule type" value="Genomic_DNA"/>
</dbReference>
<dbReference type="InterPro" id="IPR029035">
    <property type="entry name" value="DHS-like_NAD/FAD-binding_dom"/>
</dbReference>
<protein>
    <recommendedName>
        <fullName evidence="3">SIR2-like domain-containing protein</fullName>
    </recommendedName>
</protein>
<dbReference type="RefSeq" id="WP_161886505.1">
    <property type="nucleotide sequence ID" value="NZ_CP017146.1"/>
</dbReference>
<evidence type="ECO:0000313" key="2">
    <source>
        <dbReference type="Proteomes" id="UP000464507"/>
    </source>
</evidence>
<proteinExistence type="predicted"/>
<dbReference type="OrthoDB" id="5134836at2"/>
<dbReference type="Proteomes" id="UP000464507">
    <property type="component" value="Chromosome"/>
</dbReference>
<dbReference type="Gene3D" id="3.40.50.1220">
    <property type="entry name" value="TPP-binding domain"/>
    <property type="match status" value="1"/>
</dbReference>
<organism evidence="1 2">
    <name type="scientific">Marisediminicola antarctica</name>
    <dbReference type="NCBI Taxonomy" id="674079"/>
    <lineage>
        <taxon>Bacteria</taxon>
        <taxon>Bacillati</taxon>
        <taxon>Actinomycetota</taxon>
        <taxon>Actinomycetes</taxon>
        <taxon>Micrococcales</taxon>
        <taxon>Microbacteriaceae</taxon>
        <taxon>Marisediminicola</taxon>
    </lineage>
</organism>
<dbReference type="AlphaFoldDB" id="A0A7L5AHR6"/>
<gene>
    <name evidence="1" type="ORF">BHD05_11175</name>
</gene>
<dbReference type="SUPFAM" id="SSF52467">
    <property type="entry name" value="DHS-like NAD/FAD-binding domain"/>
    <property type="match status" value="1"/>
</dbReference>
<evidence type="ECO:0008006" key="3">
    <source>
        <dbReference type="Google" id="ProtNLM"/>
    </source>
</evidence>
<dbReference type="KEGG" id="mant:BHD05_11175"/>
<name>A0A7L5AHR6_9MICO</name>